<protein>
    <submittedName>
        <fullName evidence="2">Uncharacterized protein</fullName>
    </submittedName>
</protein>
<evidence type="ECO:0000313" key="3">
    <source>
        <dbReference type="Proteomes" id="UP001210380"/>
    </source>
</evidence>
<evidence type="ECO:0000256" key="1">
    <source>
        <dbReference type="SAM" id="Phobius"/>
    </source>
</evidence>
<gene>
    <name evidence="2" type="ORF">OU415_03670</name>
</gene>
<dbReference type="Proteomes" id="UP001210380">
    <property type="component" value="Unassembled WGS sequence"/>
</dbReference>
<name>A0ABT4US49_9PSEU</name>
<organism evidence="2 3">
    <name type="scientific">Saccharopolyspora oryzae</name>
    <dbReference type="NCBI Taxonomy" id="2997343"/>
    <lineage>
        <taxon>Bacteria</taxon>
        <taxon>Bacillati</taxon>
        <taxon>Actinomycetota</taxon>
        <taxon>Actinomycetes</taxon>
        <taxon>Pseudonocardiales</taxon>
        <taxon>Pseudonocardiaceae</taxon>
        <taxon>Saccharopolyspora</taxon>
    </lineage>
</organism>
<dbReference type="EMBL" id="JAQGLA010000003">
    <property type="protein sequence ID" value="MDA3624522.1"/>
    <property type="molecule type" value="Genomic_DNA"/>
</dbReference>
<keyword evidence="3" id="KW-1185">Reference proteome</keyword>
<evidence type="ECO:0000313" key="2">
    <source>
        <dbReference type="EMBL" id="MDA3624522.1"/>
    </source>
</evidence>
<reference evidence="2 3" key="1">
    <citation type="submission" date="2022-11" db="EMBL/GenBank/DDBJ databases">
        <title>Draft genome sequence of Saccharopolyspora sp. WRP15-2 isolated from rhizosphere soils of wild rice in Thailand.</title>
        <authorList>
            <person name="Duangmal K."/>
            <person name="Kammanee S."/>
            <person name="Muangham S."/>
        </authorList>
    </citation>
    <scope>NUCLEOTIDE SEQUENCE [LARGE SCALE GENOMIC DNA]</scope>
    <source>
        <strain evidence="2 3">WRP15-2</strain>
    </source>
</reference>
<feature type="transmembrane region" description="Helical" evidence="1">
    <location>
        <begin position="32"/>
        <end position="54"/>
    </location>
</feature>
<sequence>MSQRTIRLIALVLAIGLISGMGAPYLIQAGFSVWAVLLLVLIVLAIPVTAVLYAERSRR</sequence>
<keyword evidence="1" id="KW-0472">Membrane</keyword>
<keyword evidence="1" id="KW-1133">Transmembrane helix</keyword>
<keyword evidence="1" id="KW-0812">Transmembrane</keyword>
<proteinExistence type="predicted"/>
<accession>A0ABT4US49</accession>
<dbReference type="RefSeq" id="WP_270947082.1">
    <property type="nucleotide sequence ID" value="NZ_JAQGLA010000003.1"/>
</dbReference>
<comment type="caution">
    <text evidence="2">The sequence shown here is derived from an EMBL/GenBank/DDBJ whole genome shotgun (WGS) entry which is preliminary data.</text>
</comment>